<evidence type="ECO:0000313" key="9">
    <source>
        <dbReference type="Proteomes" id="UP001214043"/>
    </source>
</evidence>
<sequence length="290" mass="31287">MRTLVFGKSGQVARALADLVENDTHFLFLGHGETDLSEPDAGGDAVAEYSPDVVINAAAYTAVDKAESKKGLAHNINAQAVERIAAACKNTGAQFIHISTDYVFDGNETGRYSETSITNPANAYGQSKLAGEEAAIAAYAETIVVRTSWIFSEYGSNFVKTMLRLARERNELSIVSDQIGGPTDARDIAKALLAIVGKKHRGGPGAGVYHFQGAPAVSWADFARKIFEINGNNTAVTAIPTSQYPTPARRPLNTVLDCAKIERDFGIGQPDWRASLRRVIDALKQKEERT</sequence>
<dbReference type="NCBIfam" id="TIGR01214">
    <property type="entry name" value="rmlD"/>
    <property type="match status" value="1"/>
</dbReference>
<evidence type="ECO:0000256" key="4">
    <source>
        <dbReference type="ARBA" id="ARBA00017099"/>
    </source>
</evidence>
<keyword evidence="6 8" id="KW-0560">Oxidoreductase</keyword>
<dbReference type="GO" id="GO:0008831">
    <property type="term" value="F:dTDP-4-dehydrorhamnose reductase activity"/>
    <property type="evidence" value="ECO:0007669"/>
    <property type="project" value="UniProtKB-EC"/>
</dbReference>
<dbReference type="Proteomes" id="UP001214043">
    <property type="component" value="Chromosome"/>
</dbReference>
<evidence type="ECO:0000256" key="6">
    <source>
        <dbReference type="RuleBase" id="RU364082"/>
    </source>
</evidence>
<dbReference type="KEGG" id="hfl:PUV54_03975"/>
<proteinExistence type="inferred from homology"/>
<feature type="domain" description="RmlD-like substrate binding" evidence="7">
    <location>
        <begin position="1"/>
        <end position="283"/>
    </location>
</feature>
<evidence type="ECO:0000256" key="1">
    <source>
        <dbReference type="ARBA" id="ARBA00004781"/>
    </source>
</evidence>
<dbReference type="EC" id="1.1.1.133" evidence="3 6"/>
<dbReference type="SUPFAM" id="SSF51735">
    <property type="entry name" value="NAD(P)-binding Rossmann-fold domains"/>
    <property type="match status" value="1"/>
</dbReference>
<evidence type="ECO:0000313" key="8">
    <source>
        <dbReference type="EMBL" id="WDI32349.1"/>
    </source>
</evidence>
<keyword evidence="6" id="KW-0521">NADP</keyword>
<dbReference type="InterPro" id="IPR036291">
    <property type="entry name" value="NAD(P)-bd_dom_sf"/>
</dbReference>
<organism evidence="8 9">
    <name type="scientific">Hyphococcus flavus</name>
    <dbReference type="NCBI Taxonomy" id="1866326"/>
    <lineage>
        <taxon>Bacteria</taxon>
        <taxon>Pseudomonadati</taxon>
        <taxon>Pseudomonadota</taxon>
        <taxon>Alphaproteobacteria</taxon>
        <taxon>Parvularculales</taxon>
        <taxon>Parvularculaceae</taxon>
        <taxon>Hyphococcus</taxon>
    </lineage>
</organism>
<dbReference type="CDD" id="cd05254">
    <property type="entry name" value="dTDP_HR_like_SDR_e"/>
    <property type="match status" value="1"/>
</dbReference>
<dbReference type="Gene3D" id="3.40.50.720">
    <property type="entry name" value="NAD(P)-binding Rossmann-like Domain"/>
    <property type="match status" value="1"/>
</dbReference>
<gene>
    <name evidence="8" type="primary">rfbD</name>
    <name evidence="8" type="ORF">PUV54_03975</name>
</gene>
<name>A0AAE9ZCK1_9PROT</name>
<dbReference type="Pfam" id="PF04321">
    <property type="entry name" value="RmlD_sub_bind"/>
    <property type="match status" value="1"/>
</dbReference>
<accession>A0AAE9ZCK1</accession>
<dbReference type="InterPro" id="IPR005913">
    <property type="entry name" value="dTDP_dehydrorham_reduct"/>
</dbReference>
<evidence type="ECO:0000256" key="5">
    <source>
        <dbReference type="ARBA" id="ARBA00048200"/>
    </source>
</evidence>
<evidence type="ECO:0000256" key="3">
    <source>
        <dbReference type="ARBA" id="ARBA00012929"/>
    </source>
</evidence>
<dbReference type="EMBL" id="CP118166">
    <property type="protein sequence ID" value="WDI32349.1"/>
    <property type="molecule type" value="Genomic_DNA"/>
</dbReference>
<dbReference type="PANTHER" id="PTHR10491">
    <property type="entry name" value="DTDP-4-DEHYDRORHAMNOSE REDUCTASE"/>
    <property type="match status" value="1"/>
</dbReference>
<evidence type="ECO:0000259" key="7">
    <source>
        <dbReference type="Pfam" id="PF04321"/>
    </source>
</evidence>
<keyword evidence="9" id="KW-1185">Reference proteome</keyword>
<comment type="cofactor">
    <cofactor evidence="6">
        <name>Mg(2+)</name>
        <dbReference type="ChEBI" id="CHEBI:18420"/>
    </cofactor>
    <text evidence="6">Binds 1 Mg(2+) ion per monomer.</text>
</comment>
<comment type="pathway">
    <text evidence="1 6">Carbohydrate biosynthesis; dTDP-L-rhamnose biosynthesis.</text>
</comment>
<dbReference type="Gene3D" id="3.90.25.10">
    <property type="entry name" value="UDP-galactose 4-epimerase, domain 1"/>
    <property type="match status" value="1"/>
</dbReference>
<protein>
    <recommendedName>
        <fullName evidence="4 6">dTDP-4-dehydrorhamnose reductase</fullName>
        <ecNumber evidence="3 6">1.1.1.133</ecNumber>
    </recommendedName>
</protein>
<comment type="similarity">
    <text evidence="2 6">Belongs to the dTDP-4-dehydrorhamnose reductase family.</text>
</comment>
<reference evidence="8" key="1">
    <citation type="submission" date="2023-02" db="EMBL/GenBank/DDBJ databases">
        <title>Genome sequence of Hyphococcus flavus.</title>
        <authorList>
            <person name="Rong J.-C."/>
            <person name="Zhao Q."/>
            <person name="Yi M."/>
            <person name="Wu J.-Y."/>
        </authorList>
    </citation>
    <scope>NUCLEOTIDE SEQUENCE</scope>
    <source>
        <strain evidence="8">MCCC 1K03223</strain>
    </source>
</reference>
<dbReference type="PANTHER" id="PTHR10491:SF4">
    <property type="entry name" value="METHIONINE ADENOSYLTRANSFERASE 2 SUBUNIT BETA"/>
    <property type="match status" value="1"/>
</dbReference>
<dbReference type="AlphaFoldDB" id="A0AAE9ZCK1"/>
<evidence type="ECO:0000256" key="2">
    <source>
        <dbReference type="ARBA" id="ARBA00010944"/>
    </source>
</evidence>
<comment type="function">
    <text evidence="6">Catalyzes the reduction of dTDP-6-deoxy-L-lyxo-4-hexulose to yield dTDP-L-rhamnose.</text>
</comment>
<dbReference type="RefSeq" id="WP_274494270.1">
    <property type="nucleotide sequence ID" value="NZ_CP118166.1"/>
</dbReference>
<dbReference type="InterPro" id="IPR029903">
    <property type="entry name" value="RmlD-like-bd"/>
</dbReference>
<comment type="catalytic activity">
    <reaction evidence="5 6">
        <text>dTDP-beta-L-rhamnose + NADP(+) = dTDP-4-dehydro-beta-L-rhamnose + NADPH + H(+)</text>
        <dbReference type="Rhea" id="RHEA:21796"/>
        <dbReference type="ChEBI" id="CHEBI:15378"/>
        <dbReference type="ChEBI" id="CHEBI:57510"/>
        <dbReference type="ChEBI" id="CHEBI:57783"/>
        <dbReference type="ChEBI" id="CHEBI:58349"/>
        <dbReference type="ChEBI" id="CHEBI:62830"/>
        <dbReference type="EC" id="1.1.1.133"/>
    </reaction>
</comment>